<keyword evidence="4 7" id="KW-0255">Endonuclease</keyword>
<dbReference type="NCBIfam" id="TIGR00043">
    <property type="entry name" value="rRNA maturation RNase YbeY"/>
    <property type="match status" value="1"/>
</dbReference>
<dbReference type="EC" id="3.1.-.-" evidence="7"/>
<evidence type="ECO:0000313" key="9">
    <source>
        <dbReference type="Proteomes" id="UP000580856"/>
    </source>
</evidence>
<proteinExistence type="inferred from homology"/>
<dbReference type="Pfam" id="PF02130">
    <property type="entry name" value="YbeY"/>
    <property type="match status" value="1"/>
</dbReference>
<dbReference type="InterPro" id="IPR020549">
    <property type="entry name" value="YbeY_CS"/>
</dbReference>
<dbReference type="RefSeq" id="WP_167940514.1">
    <property type="nucleotide sequence ID" value="NZ_JAATJA010000001.1"/>
</dbReference>
<evidence type="ECO:0000256" key="7">
    <source>
        <dbReference type="HAMAP-Rule" id="MF_00009"/>
    </source>
</evidence>
<keyword evidence="9" id="KW-1185">Reference proteome</keyword>
<feature type="binding site" evidence="7">
    <location>
        <position position="120"/>
    </location>
    <ligand>
        <name>Zn(2+)</name>
        <dbReference type="ChEBI" id="CHEBI:29105"/>
        <note>catalytic</note>
    </ligand>
</feature>
<feature type="binding site" evidence="7">
    <location>
        <position position="130"/>
    </location>
    <ligand>
        <name>Zn(2+)</name>
        <dbReference type="ChEBI" id="CHEBI:29105"/>
        <note>catalytic</note>
    </ligand>
</feature>
<dbReference type="GO" id="GO:0005737">
    <property type="term" value="C:cytoplasm"/>
    <property type="evidence" value="ECO:0007669"/>
    <property type="project" value="UniProtKB-SubCell"/>
</dbReference>
<dbReference type="Proteomes" id="UP000580856">
    <property type="component" value="Unassembled WGS sequence"/>
</dbReference>
<dbReference type="SUPFAM" id="SSF55486">
    <property type="entry name" value="Metalloproteases ('zincins'), catalytic domain"/>
    <property type="match status" value="1"/>
</dbReference>
<organism evidence="8 9">
    <name type="scientific">Desulfobaculum xiamenense</name>
    <dbReference type="NCBI Taxonomy" id="995050"/>
    <lineage>
        <taxon>Bacteria</taxon>
        <taxon>Pseudomonadati</taxon>
        <taxon>Thermodesulfobacteriota</taxon>
        <taxon>Desulfovibrionia</taxon>
        <taxon>Desulfovibrionales</taxon>
        <taxon>Desulfovibrionaceae</taxon>
        <taxon>Desulfobaculum</taxon>
    </lineage>
</organism>
<comment type="function">
    <text evidence="7">Single strand-specific metallo-endoribonuclease involved in late-stage 70S ribosome quality control and in maturation of the 3' terminus of the 16S rRNA.</text>
</comment>
<gene>
    <name evidence="7" type="primary">ybeY</name>
    <name evidence="8" type="ORF">GGQ74_001100</name>
</gene>
<evidence type="ECO:0000256" key="6">
    <source>
        <dbReference type="ARBA" id="ARBA00022833"/>
    </source>
</evidence>
<dbReference type="InterPro" id="IPR002036">
    <property type="entry name" value="YbeY"/>
</dbReference>
<evidence type="ECO:0000256" key="1">
    <source>
        <dbReference type="ARBA" id="ARBA00010875"/>
    </source>
</evidence>
<comment type="subcellular location">
    <subcellularLocation>
        <location evidence="7">Cytoplasm</location>
    </subcellularLocation>
</comment>
<dbReference type="GO" id="GO:0008270">
    <property type="term" value="F:zinc ion binding"/>
    <property type="evidence" value="ECO:0007669"/>
    <property type="project" value="UniProtKB-UniRule"/>
</dbReference>
<keyword evidence="7" id="KW-0698">rRNA processing</keyword>
<protein>
    <recommendedName>
        <fullName evidence="7">Endoribonuclease YbeY</fullName>
        <ecNumber evidence="7">3.1.-.-</ecNumber>
    </recommendedName>
</protein>
<keyword evidence="3 7" id="KW-0479">Metal-binding</keyword>
<keyword evidence="5 7" id="KW-0378">Hydrolase</keyword>
<reference evidence="8 9" key="1">
    <citation type="submission" date="2020-03" db="EMBL/GenBank/DDBJ databases">
        <title>Genomic Encyclopedia of Type Strains, Phase IV (KMG-IV): sequencing the most valuable type-strain genomes for metagenomic binning, comparative biology and taxonomic classification.</title>
        <authorList>
            <person name="Goeker M."/>
        </authorList>
    </citation>
    <scope>NUCLEOTIDE SEQUENCE [LARGE SCALE GENOMIC DNA]</scope>
    <source>
        <strain evidence="8 9">DSM 24233</strain>
    </source>
</reference>
<dbReference type="HAMAP" id="MF_00009">
    <property type="entry name" value="Endoribonucl_YbeY"/>
    <property type="match status" value="1"/>
</dbReference>
<evidence type="ECO:0000256" key="5">
    <source>
        <dbReference type="ARBA" id="ARBA00022801"/>
    </source>
</evidence>
<dbReference type="Gene3D" id="3.40.390.30">
    <property type="entry name" value="Metalloproteases ('zincins'), catalytic domain"/>
    <property type="match status" value="1"/>
</dbReference>
<name>A0A846QK79_9BACT</name>
<comment type="similarity">
    <text evidence="1 7">Belongs to the endoribonuclease YbeY family.</text>
</comment>
<dbReference type="GO" id="GO:0006364">
    <property type="term" value="P:rRNA processing"/>
    <property type="evidence" value="ECO:0007669"/>
    <property type="project" value="UniProtKB-UniRule"/>
</dbReference>
<dbReference type="PANTHER" id="PTHR46986:SF1">
    <property type="entry name" value="ENDORIBONUCLEASE YBEY, CHLOROPLASTIC"/>
    <property type="match status" value="1"/>
</dbReference>
<comment type="caution">
    <text evidence="8">The sequence shown here is derived from an EMBL/GenBank/DDBJ whole genome shotgun (WGS) entry which is preliminary data.</text>
</comment>
<dbReference type="GO" id="GO:0004521">
    <property type="term" value="F:RNA endonuclease activity"/>
    <property type="evidence" value="ECO:0007669"/>
    <property type="project" value="UniProtKB-UniRule"/>
</dbReference>
<dbReference type="PROSITE" id="PS01306">
    <property type="entry name" value="UPF0054"/>
    <property type="match status" value="1"/>
</dbReference>
<keyword evidence="7" id="KW-0690">Ribosome biogenesis</keyword>
<comment type="cofactor">
    <cofactor evidence="7">
        <name>Zn(2+)</name>
        <dbReference type="ChEBI" id="CHEBI:29105"/>
    </cofactor>
    <text evidence="7">Binds 1 zinc ion.</text>
</comment>
<dbReference type="GO" id="GO:0004222">
    <property type="term" value="F:metalloendopeptidase activity"/>
    <property type="evidence" value="ECO:0007669"/>
    <property type="project" value="InterPro"/>
</dbReference>
<evidence type="ECO:0000256" key="3">
    <source>
        <dbReference type="ARBA" id="ARBA00022723"/>
    </source>
</evidence>
<dbReference type="AlphaFoldDB" id="A0A846QK79"/>
<accession>A0A846QK79</accession>
<evidence type="ECO:0000256" key="2">
    <source>
        <dbReference type="ARBA" id="ARBA00022722"/>
    </source>
</evidence>
<keyword evidence="6 7" id="KW-0862">Zinc</keyword>
<feature type="binding site" evidence="7">
    <location>
        <position position="124"/>
    </location>
    <ligand>
        <name>Zn(2+)</name>
        <dbReference type="ChEBI" id="CHEBI:29105"/>
        <note>catalytic</note>
    </ligand>
</feature>
<sequence>MIAEELFEQGRIVLDTHAALNPTLPLSPRGLLPVVRLVLAVLGMPEAEVEIIVVDDANMAHYHHDFKGRTGPTNVLSFPDEDPERPNYIGQVVLSADTLAREAVLYGQIGVEHLARLLAHAFLHLAGYPHGEEMEALTEAAVDAVAMSLDADDD</sequence>
<keyword evidence="7" id="KW-0963">Cytoplasm</keyword>
<dbReference type="InterPro" id="IPR023091">
    <property type="entry name" value="MetalPrtase_cat_dom_sf_prd"/>
</dbReference>
<dbReference type="EMBL" id="JAATJA010000001">
    <property type="protein sequence ID" value="NJB67460.1"/>
    <property type="molecule type" value="Genomic_DNA"/>
</dbReference>
<evidence type="ECO:0000256" key="4">
    <source>
        <dbReference type="ARBA" id="ARBA00022759"/>
    </source>
</evidence>
<evidence type="ECO:0000313" key="8">
    <source>
        <dbReference type="EMBL" id="NJB67460.1"/>
    </source>
</evidence>
<dbReference type="PANTHER" id="PTHR46986">
    <property type="entry name" value="ENDORIBONUCLEASE YBEY, CHLOROPLASTIC"/>
    <property type="match status" value="1"/>
</dbReference>
<keyword evidence="2 7" id="KW-0540">Nuclease</keyword>